<evidence type="ECO:0000313" key="2">
    <source>
        <dbReference type="EMBL" id="PKK70241.1"/>
    </source>
</evidence>
<sequence>LQLIEDSRHIDLTRLTKKEKKLIVNQLRAIHNFGVLHNDISVSNILYEPKSCNYFFIDFGLSEIVDNESPKLRKEEKRLKNFLQL</sequence>
<proteinExistence type="predicted"/>
<organism evidence="2 3">
    <name type="scientific">Rhizophagus irregularis</name>
    <dbReference type="NCBI Taxonomy" id="588596"/>
    <lineage>
        <taxon>Eukaryota</taxon>
        <taxon>Fungi</taxon>
        <taxon>Fungi incertae sedis</taxon>
        <taxon>Mucoromycota</taxon>
        <taxon>Glomeromycotina</taxon>
        <taxon>Glomeromycetes</taxon>
        <taxon>Glomerales</taxon>
        <taxon>Glomeraceae</taxon>
        <taxon>Rhizophagus</taxon>
    </lineage>
</organism>
<dbReference type="EMBL" id="LLXL01000642">
    <property type="protein sequence ID" value="PKK70241.1"/>
    <property type="molecule type" value="Genomic_DNA"/>
</dbReference>
<accession>A0A2N1N8R8</accession>
<dbReference type="Gene3D" id="1.10.510.10">
    <property type="entry name" value="Transferase(Phosphotransferase) domain 1"/>
    <property type="match status" value="1"/>
</dbReference>
<dbReference type="GO" id="GO:0004672">
    <property type="term" value="F:protein kinase activity"/>
    <property type="evidence" value="ECO:0007669"/>
    <property type="project" value="InterPro"/>
</dbReference>
<reference evidence="2 3" key="1">
    <citation type="submission" date="2016-04" db="EMBL/GenBank/DDBJ databases">
        <title>Genome analyses suggest a sexual origin of heterokaryosis in a supposedly ancient asexual fungus.</title>
        <authorList>
            <person name="Ropars J."/>
            <person name="Sedzielewska K."/>
            <person name="Noel J."/>
            <person name="Charron P."/>
            <person name="Farinelli L."/>
            <person name="Marton T."/>
            <person name="Kruger M."/>
            <person name="Pelin A."/>
            <person name="Brachmann A."/>
            <person name="Corradi N."/>
        </authorList>
    </citation>
    <scope>NUCLEOTIDE SEQUENCE [LARGE SCALE GENOMIC DNA]</scope>
    <source>
        <strain evidence="2 3">C2</strain>
    </source>
</reference>
<dbReference type="InterPro" id="IPR008266">
    <property type="entry name" value="Tyr_kinase_AS"/>
</dbReference>
<dbReference type="SUPFAM" id="SSF56112">
    <property type="entry name" value="Protein kinase-like (PK-like)"/>
    <property type="match status" value="1"/>
</dbReference>
<reference evidence="2 3" key="2">
    <citation type="submission" date="2017-10" db="EMBL/GenBank/DDBJ databases">
        <title>Extensive intraspecific genome diversity in a model arbuscular mycorrhizal fungus.</title>
        <authorList>
            <person name="Chen E.C.H."/>
            <person name="Morin E."/>
            <person name="Baudet D."/>
            <person name="Noel J."/>
            <person name="Ndikumana S."/>
            <person name="Charron P."/>
            <person name="St-Onge C."/>
            <person name="Giorgi J."/>
            <person name="Grigoriev I.V."/>
            <person name="Roux C."/>
            <person name="Martin F.M."/>
            <person name="Corradi N."/>
        </authorList>
    </citation>
    <scope>NUCLEOTIDE SEQUENCE [LARGE SCALE GENOMIC DNA]</scope>
    <source>
        <strain evidence="2 3">C2</strain>
    </source>
</reference>
<dbReference type="InterPro" id="IPR011009">
    <property type="entry name" value="Kinase-like_dom_sf"/>
</dbReference>
<dbReference type="Proteomes" id="UP000233469">
    <property type="component" value="Unassembled WGS sequence"/>
</dbReference>
<dbReference type="PROSITE" id="PS50011">
    <property type="entry name" value="PROTEIN_KINASE_DOM"/>
    <property type="match status" value="1"/>
</dbReference>
<feature type="domain" description="Protein kinase" evidence="1">
    <location>
        <begin position="1"/>
        <end position="85"/>
    </location>
</feature>
<name>A0A2N1N8R8_9GLOM</name>
<evidence type="ECO:0000259" key="1">
    <source>
        <dbReference type="PROSITE" id="PS50011"/>
    </source>
</evidence>
<dbReference type="AlphaFoldDB" id="A0A2N1N8R8"/>
<dbReference type="GO" id="GO:0005524">
    <property type="term" value="F:ATP binding"/>
    <property type="evidence" value="ECO:0007669"/>
    <property type="project" value="InterPro"/>
</dbReference>
<dbReference type="PROSITE" id="PS00109">
    <property type="entry name" value="PROTEIN_KINASE_TYR"/>
    <property type="match status" value="1"/>
</dbReference>
<gene>
    <name evidence="2" type="ORF">RhiirC2_746857</name>
</gene>
<evidence type="ECO:0000313" key="3">
    <source>
        <dbReference type="Proteomes" id="UP000233469"/>
    </source>
</evidence>
<comment type="caution">
    <text evidence="2">The sequence shown here is derived from an EMBL/GenBank/DDBJ whole genome shotgun (WGS) entry which is preliminary data.</text>
</comment>
<protein>
    <recommendedName>
        <fullName evidence="1">Protein kinase domain-containing protein</fullName>
    </recommendedName>
</protein>
<feature type="non-terminal residue" evidence="2">
    <location>
        <position position="1"/>
    </location>
</feature>
<dbReference type="InterPro" id="IPR000719">
    <property type="entry name" value="Prot_kinase_dom"/>
</dbReference>